<dbReference type="GO" id="GO:0003700">
    <property type="term" value="F:DNA-binding transcription factor activity"/>
    <property type="evidence" value="ECO:0007669"/>
    <property type="project" value="TreeGrafter"/>
</dbReference>
<proteinExistence type="predicted"/>
<dbReference type="GO" id="GO:0009909">
    <property type="term" value="P:regulation of flower development"/>
    <property type="evidence" value="ECO:0007669"/>
    <property type="project" value="InterPro"/>
</dbReference>
<gene>
    <name evidence="5" type="ORF">V8G54_011089</name>
</gene>
<evidence type="ECO:0000256" key="3">
    <source>
        <dbReference type="PROSITE-ProRule" id="PRU00357"/>
    </source>
</evidence>
<evidence type="ECO:0000256" key="1">
    <source>
        <dbReference type="ARBA" id="ARBA00004123"/>
    </source>
</evidence>
<dbReference type="EMBL" id="CP144697">
    <property type="protein sequence ID" value="WVZ13523.1"/>
    <property type="molecule type" value="Genomic_DNA"/>
</dbReference>
<evidence type="ECO:0000259" key="4">
    <source>
        <dbReference type="PROSITE" id="PS51017"/>
    </source>
</evidence>
<name>A0AAQ3NS01_VIGMU</name>
<reference evidence="5 6" key="1">
    <citation type="journal article" date="2023" name="Life. Sci Alliance">
        <title>Evolutionary insights into 3D genome organization and epigenetic landscape of Vigna mungo.</title>
        <authorList>
            <person name="Junaid A."/>
            <person name="Singh B."/>
            <person name="Bhatia S."/>
        </authorList>
    </citation>
    <scope>NUCLEOTIDE SEQUENCE [LARGE SCALE GENOMIC DNA]</scope>
    <source>
        <strain evidence="5">Urdbean</strain>
    </source>
</reference>
<organism evidence="5 6">
    <name type="scientific">Vigna mungo</name>
    <name type="common">Black gram</name>
    <name type="synonym">Phaseolus mungo</name>
    <dbReference type="NCBI Taxonomy" id="3915"/>
    <lineage>
        <taxon>Eukaryota</taxon>
        <taxon>Viridiplantae</taxon>
        <taxon>Streptophyta</taxon>
        <taxon>Embryophyta</taxon>
        <taxon>Tracheophyta</taxon>
        <taxon>Spermatophyta</taxon>
        <taxon>Magnoliopsida</taxon>
        <taxon>eudicotyledons</taxon>
        <taxon>Gunneridae</taxon>
        <taxon>Pentapetalae</taxon>
        <taxon>rosids</taxon>
        <taxon>fabids</taxon>
        <taxon>Fabales</taxon>
        <taxon>Fabaceae</taxon>
        <taxon>Papilionoideae</taxon>
        <taxon>50 kb inversion clade</taxon>
        <taxon>NPAAA clade</taxon>
        <taxon>indigoferoid/millettioid clade</taxon>
        <taxon>Phaseoleae</taxon>
        <taxon>Vigna</taxon>
    </lineage>
</organism>
<protein>
    <recommendedName>
        <fullName evidence="4">CCT domain-containing protein</fullName>
    </recommendedName>
</protein>
<dbReference type="PANTHER" id="PTHR31319">
    <property type="entry name" value="ZINC FINGER PROTEIN CONSTANS-LIKE 4"/>
    <property type="match status" value="1"/>
</dbReference>
<dbReference type="PROSITE" id="PS51017">
    <property type="entry name" value="CCT"/>
    <property type="match status" value="1"/>
</dbReference>
<keyword evidence="6" id="KW-1185">Reference proteome</keyword>
<dbReference type="Proteomes" id="UP001374535">
    <property type="component" value="Chromosome 4"/>
</dbReference>
<dbReference type="InterPro" id="IPR045281">
    <property type="entry name" value="CONSTANS-like"/>
</dbReference>
<sequence>MCVLNTREFSLYSIVPFDYATAATNACAPDNPDVVVWLIPNPNFGLKFVDVLDIKSNEIFYSEIDPFLDFDYSNFFHNNNSKNDNVVPVQTKPSLAPSLINNHQQSESCFDIDFCRTKLSSFNYPSQSLRQSVSTTIHGVGREHRVEDVVLVWLKQFGIEWYWFVRSKWRARGDSVVWDGTEKRKYRKFEKTIRYASRKAYVETQPKIKGSFAKRAEIDSDLDIKEGTMVGWCMNLVLGNLIIMISDSVGLIIREKCEESVRTLFLPGTRWGRLLH</sequence>
<evidence type="ECO:0000256" key="2">
    <source>
        <dbReference type="ARBA" id="ARBA00023242"/>
    </source>
</evidence>
<dbReference type="Pfam" id="PF06203">
    <property type="entry name" value="CCT"/>
    <property type="match status" value="1"/>
</dbReference>
<accession>A0AAQ3NS01</accession>
<comment type="subcellular location">
    <subcellularLocation>
        <location evidence="1 3">Nucleus</location>
    </subcellularLocation>
</comment>
<evidence type="ECO:0000313" key="6">
    <source>
        <dbReference type="Proteomes" id="UP001374535"/>
    </source>
</evidence>
<dbReference type="PANTHER" id="PTHR31319:SF77">
    <property type="entry name" value="ZINC FINGER PROTEIN CONSTANS-LIKE 4"/>
    <property type="match status" value="1"/>
</dbReference>
<dbReference type="InterPro" id="IPR010402">
    <property type="entry name" value="CCT_domain"/>
</dbReference>
<feature type="domain" description="CCT" evidence="4">
    <location>
        <begin position="173"/>
        <end position="215"/>
    </location>
</feature>
<dbReference type="GO" id="GO:0005634">
    <property type="term" value="C:nucleus"/>
    <property type="evidence" value="ECO:0007669"/>
    <property type="project" value="UniProtKB-SubCell"/>
</dbReference>
<keyword evidence="2 3" id="KW-0539">Nucleus</keyword>
<evidence type="ECO:0000313" key="5">
    <source>
        <dbReference type="EMBL" id="WVZ13523.1"/>
    </source>
</evidence>
<dbReference type="AlphaFoldDB" id="A0AAQ3NS01"/>